<protein>
    <submittedName>
        <fullName evidence="6">Response regulator transcription factor</fullName>
    </submittedName>
</protein>
<dbReference type="GO" id="GO:0003677">
    <property type="term" value="F:DNA binding"/>
    <property type="evidence" value="ECO:0007669"/>
    <property type="project" value="UniProtKB-KW"/>
</dbReference>
<evidence type="ECO:0000313" key="6">
    <source>
        <dbReference type="EMBL" id="QOT78058.1"/>
    </source>
</evidence>
<feature type="domain" description="HTH luxR-type" evidence="4">
    <location>
        <begin position="149"/>
        <end position="214"/>
    </location>
</feature>
<evidence type="ECO:0000256" key="2">
    <source>
        <dbReference type="ARBA" id="ARBA00023125"/>
    </source>
</evidence>
<dbReference type="CDD" id="cd17535">
    <property type="entry name" value="REC_NarL-like"/>
    <property type="match status" value="1"/>
</dbReference>
<dbReference type="InterPro" id="IPR000792">
    <property type="entry name" value="Tscrpt_reg_LuxR_C"/>
</dbReference>
<comment type="caution">
    <text evidence="3">Lacks conserved residue(s) required for the propagation of feature annotation.</text>
</comment>
<dbReference type="GO" id="GO:0006355">
    <property type="term" value="P:regulation of DNA-templated transcription"/>
    <property type="evidence" value="ECO:0007669"/>
    <property type="project" value="InterPro"/>
</dbReference>
<evidence type="ECO:0000259" key="4">
    <source>
        <dbReference type="PROSITE" id="PS50043"/>
    </source>
</evidence>
<dbReference type="GO" id="GO:0000160">
    <property type="term" value="P:phosphorelay signal transduction system"/>
    <property type="evidence" value="ECO:0007669"/>
    <property type="project" value="InterPro"/>
</dbReference>
<name>A0A643FWV6_9BURK</name>
<dbReference type="Pfam" id="PF00072">
    <property type="entry name" value="Response_reg"/>
    <property type="match status" value="1"/>
</dbReference>
<feature type="domain" description="Response regulatory" evidence="5">
    <location>
        <begin position="10"/>
        <end position="129"/>
    </location>
</feature>
<dbReference type="InterPro" id="IPR011006">
    <property type="entry name" value="CheY-like_superfamily"/>
</dbReference>
<dbReference type="SMART" id="SM00421">
    <property type="entry name" value="HTH_LUXR"/>
    <property type="match status" value="1"/>
</dbReference>
<evidence type="ECO:0000256" key="1">
    <source>
        <dbReference type="ARBA" id="ARBA00022553"/>
    </source>
</evidence>
<evidence type="ECO:0000259" key="5">
    <source>
        <dbReference type="PROSITE" id="PS50110"/>
    </source>
</evidence>
<dbReference type="CDD" id="cd06170">
    <property type="entry name" value="LuxR_C_like"/>
    <property type="match status" value="1"/>
</dbReference>
<dbReference type="PRINTS" id="PR00038">
    <property type="entry name" value="HTHLUXR"/>
</dbReference>
<proteinExistence type="predicted"/>
<dbReference type="PROSITE" id="PS50043">
    <property type="entry name" value="HTH_LUXR_2"/>
    <property type="match status" value="1"/>
</dbReference>
<dbReference type="GeneID" id="98400961"/>
<dbReference type="InterPro" id="IPR058245">
    <property type="entry name" value="NreC/VraR/RcsB-like_REC"/>
</dbReference>
<dbReference type="InterPro" id="IPR036388">
    <property type="entry name" value="WH-like_DNA-bd_sf"/>
</dbReference>
<dbReference type="InterPro" id="IPR039420">
    <property type="entry name" value="WalR-like"/>
</dbReference>
<dbReference type="InterPro" id="IPR016032">
    <property type="entry name" value="Sig_transdc_resp-reg_C-effctor"/>
</dbReference>
<gene>
    <name evidence="6" type="ORF">F7R26_008600</name>
</gene>
<dbReference type="RefSeq" id="WP_150985896.1">
    <property type="nucleotide sequence ID" value="NZ_CP062803.1"/>
</dbReference>
<dbReference type="PANTHER" id="PTHR43214">
    <property type="entry name" value="TWO-COMPONENT RESPONSE REGULATOR"/>
    <property type="match status" value="1"/>
</dbReference>
<sequence length="218" mass="23603">MVNMRRLNINVVIADDTPLILDGLKCALNSIPTINVLASCESSAELFSTLSDISCDVVVTNYSIRGGESGDGLSYISRLRRLHPNVKLVVLTRYKQPAIIKSVLALGVSAIVGRHDDATEVITAIHVSASGGEYISPRVRLALACLQSSIDRSQPLSARETEVMRLYISGLTVGEIAVLLKKGKQTISCQKMSAMRKLGIKSNVDLIKYGNDISHSQH</sequence>
<dbReference type="Pfam" id="PF00196">
    <property type="entry name" value="GerE"/>
    <property type="match status" value="1"/>
</dbReference>
<dbReference type="EMBL" id="CP062803">
    <property type="protein sequence ID" value="QOT78058.1"/>
    <property type="molecule type" value="Genomic_DNA"/>
</dbReference>
<accession>A0A643FWV6</accession>
<dbReference type="Gene3D" id="1.10.10.10">
    <property type="entry name" value="Winged helix-like DNA-binding domain superfamily/Winged helix DNA-binding domain"/>
    <property type="match status" value="1"/>
</dbReference>
<reference evidence="6 7" key="1">
    <citation type="submission" date="2020-10" db="EMBL/GenBank/DDBJ databases">
        <title>Complete genome sequence of Cupriavidus basilensis CCUG 49340T.</title>
        <authorList>
            <person name="Salva-Serra F."/>
            <person name="Donoso R.A."/>
            <person name="Cho K.H."/>
            <person name="Yoo J.A."/>
            <person name="Lee K."/>
            <person name="Yoon S.-H."/>
            <person name="Perez-Pantoja D."/>
            <person name="Moore E.R.B."/>
        </authorList>
    </citation>
    <scope>NUCLEOTIDE SEQUENCE [LARGE SCALE GENOMIC DNA]</scope>
    <source>
        <strain evidence="7">CCUG 49340</strain>
    </source>
</reference>
<organism evidence="6 7">
    <name type="scientific">Cupriavidus basilensis</name>
    <dbReference type="NCBI Taxonomy" id="68895"/>
    <lineage>
        <taxon>Bacteria</taxon>
        <taxon>Pseudomonadati</taxon>
        <taxon>Pseudomonadota</taxon>
        <taxon>Betaproteobacteria</taxon>
        <taxon>Burkholderiales</taxon>
        <taxon>Burkholderiaceae</taxon>
        <taxon>Cupriavidus</taxon>
    </lineage>
</organism>
<dbReference type="SUPFAM" id="SSF52172">
    <property type="entry name" value="CheY-like"/>
    <property type="match status" value="1"/>
</dbReference>
<dbReference type="AlphaFoldDB" id="A0A643FWV6"/>
<dbReference type="Gene3D" id="3.40.50.2300">
    <property type="match status" value="1"/>
</dbReference>
<evidence type="ECO:0000313" key="7">
    <source>
        <dbReference type="Proteomes" id="UP000397656"/>
    </source>
</evidence>
<dbReference type="InterPro" id="IPR001789">
    <property type="entry name" value="Sig_transdc_resp-reg_receiver"/>
</dbReference>
<keyword evidence="2" id="KW-0238">DNA-binding</keyword>
<keyword evidence="1" id="KW-0597">Phosphoprotein</keyword>
<dbReference type="Proteomes" id="UP000397656">
    <property type="component" value="Chromosome 1"/>
</dbReference>
<evidence type="ECO:0000256" key="3">
    <source>
        <dbReference type="PROSITE-ProRule" id="PRU00169"/>
    </source>
</evidence>
<dbReference type="PANTHER" id="PTHR43214:SF17">
    <property type="entry name" value="TRANSCRIPTIONAL REGULATORY PROTEIN RCSB"/>
    <property type="match status" value="1"/>
</dbReference>
<dbReference type="SUPFAM" id="SSF46894">
    <property type="entry name" value="C-terminal effector domain of the bipartite response regulators"/>
    <property type="match status" value="1"/>
</dbReference>
<dbReference type="PROSITE" id="PS50110">
    <property type="entry name" value="RESPONSE_REGULATORY"/>
    <property type="match status" value="1"/>
</dbReference>